<dbReference type="EMBL" id="UFSX01000001">
    <property type="protein sequence ID" value="SUV29582.1"/>
    <property type="molecule type" value="Genomic_DNA"/>
</dbReference>
<dbReference type="InterPro" id="IPR053139">
    <property type="entry name" value="Surface_bspA-like"/>
</dbReference>
<dbReference type="PROSITE" id="PS51257">
    <property type="entry name" value="PROKAR_LIPOPROTEIN"/>
    <property type="match status" value="1"/>
</dbReference>
<dbReference type="PANTHER" id="PTHR45661">
    <property type="entry name" value="SURFACE ANTIGEN"/>
    <property type="match status" value="1"/>
</dbReference>
<proteinExistence type="predicted"/>
<dbReference type="GeneID" id="93071474"/>
<name>A0A380YSX8_9BACE</name>
<gene>
    <name evidence="1" type="ORF">NCTC11155_01571</name>
</gene>
<dbReference type="SUPFAM" id="SSF52058">
    <property type="entry name" value="L domain-like"/>
    <property type="match status" value="2"/>
</dbReference>
<dbReference type="RefSeq" id="WP_167319258.1">
    <property type="nucleotide sequence ID" value="NZ_CABKNQ010000018.1"/>
</dbReference>
<dbReference type="Gene3D" id="3.40.50.12480">
    <property type="match status" value="1"/>
</dbReference>
<sequence length="1046" mass="112324">MRVLKEEKWALVRTVTAICITAMALICLVLAAGCTNDLTEITENRGTGETLALGTLTTKDANAAHAATRADSPLPDATAWQGFCSGDQLHVAIAAGEGSTFTRSSGIYEYTAAGNIPGSGSWTASTPAYWQRANGNILTLWRGPDCDTATPGAYDMPLTYETDVIQGHALNAWDGNTYTNDADKWRIMDLLRYCSADADLPTAATGMPATGSPLNLILKHSMAQLCVELLPGEGMTAQELQAQVTVHLKSAAATFTIQTDGRPAIYNFENEQNRQDVRLLKNGATSLKFYALMLPGQTFGTNRAMMSLHIGDTHFTYTPGTPLTTTENTCHKLVLQVNRTEVSALSVTSTGWQDPTVITQPDEAEAEGILVINETPGTLKDNATLLNALKDATQESPVGLIITGKINDKDLEDLSSLMKYKDGDTNKFKVSSLAIYATGGTTLPHYFASNNPNPNPALKKIILPEGITDTGEISFYNCTALTDVTLPDGLTIINRNAFRSCNALKSIKLPETVTDIKNLAFRSCTALENINIPEKVTKIGEQAFYDCQKLKITKLPDNLESIEKQAFYGCIALESINIPDKTKDIGEQAFLVCSGLTSLTIGDGMINIGKKAFLYTSLQSVTIQSAQAIGESAFFGCSSLSDVIIGHVKNIGESAFSGCTNLSSLNIEGTESIGDQAFKNCTSLASITLPQTITGIGTFAFAGSGLTSITIPRSVKQISDEAFNGCTALKTATLEEGVETIGKNAFTNCKELTDITIPSTVTSIGNYAFNICPKLATVTFAGETPQLNSLGQNAFQSCEALTSIDIPDNVTTLATRTFNLCTTLENVTLPNQLESIGDFVFNECSALKKLDIPQSVTSIGGNAFNRCGELTTVNFLGQVPQLNSIGRHAFYECQKLADLTLPDRLTSIGESAFYRCNALTSIRIPDNVVTIATKVFQECSGLVTVVLPKNLENIKDLAFNNCSALANFVYAGSALPAPTVSRNAYSVSSRLKYLFLPNYTSTITGTSLIWAGKTWKNIHYNANSGTDMSAIDALTNINNYQNHITQ</sequence>
<dbReference type="AlphaFoldDB" id="A0A380YSX8"/>
<dbReference type="Proteomes" id="UP000254424">
    <property type="component" value="Unassembled WGS sequence"/>
</dbReference>
<protein>
    <submittedName>
        <fullName evidence="1">Bacterial surface protein</fullName>
    </submittedName>
</protein>
<dbReference type="InterPro" id="IPR032675">
    <property type="entry name" value="LRR_dom_sf"/>
</dbReference>
<organism evidence="1 2">
    <name type="scientific">Bacteroides eggerthii</name>
    <dbReference type="NCBI Taxonomy" id="28111"/>
    <lineage>
        <taxon>Bacteria</taxon>
        <taxon>Pseudomonadati</taxon>
        <taxon>Bacteroidota</taxon>
        <taxon>Bacteroidia</taxon>
        <taxon>Bacteroidales</taxon>
        <taxon>Bacteroidaceae</taxon>
        <taxon>Bacteroides</taxon>
    </lineage>
</organism>
<dbReference type="Pfam" id="PF13149">
    <property type="entry name" value="Mfa_like_1"/>
    <property type="match status" value="1"/>
</dbReference>
<reference evidence="1 2" key="1">
    <citation type="submission" date="2018-06" db="EMBL/GenBank/DDBJ databases">
        <authorList>
            <consortium name="Pathogen Informatics"/>
            <person name="Doyle S."/>
        </authorList>
    </citation>
    <scope>NUCLEOTIDE SEQUENCE [LARGE SCALE GENOMIC DNA]</scope>
    <source>
        <strain evidence="1 2">NCTC11155</strain>
    </source>
</reference>
<dbReference type="PANTHER" id="PTHR45661:SF3">
    <property type="entry name" value="IG-LIKE DOMAIN-CONTAINING PROTEIN"/>
    <property type="match status" value="1"/>
</dbReference>
<dbReference type="InterPro" id="IPR026906">
    <property type="entry name" value="LRR_5"/>
</dbReference>
<accession>A0A380YSX8</accession>
<dbReference type="Pfam" id="PF13306">
    <property type="entry name" value="LRR_5"/>
    <property type="match status" value="4"/>
</dbReference>
<dbReference type="STRING" id="483216.BACEGG_02256"/>
<evidence type="ECO:0000313" key="1">
    <source>
        <dbReference type="EMBL" id="SUV29582.1"/>
    </source>
</evidence>
<dbReference type="InterPro" id="IPR025049">
    <property type="entry name" value="Mfa-like_1"/>
</dbReference>
<evidence type="ECO:0000313" key="2">
    <source>
        <dbReference type="Proteomes" id="UP000254424"/>
    </source>
</evidence>
<dbReference type="Gene3D" id="3.80.10.10">
    <property type="entry name" value="Ribonuclease Inhibitor"/>
    <property type="match status" value="4"/>
</dbReference>